<accession>A0A1Y1IJ04</accession>
<proteinExistence type="predicted"/>
<keyword evidence="3" id="KW-1185">Reference proteome</keyword>
<feature type="region of interest" description="Disordered" evidence="1">
    <location>
        <begin position="1"/>
        <end position="51"/>
    </location>
</feature>
<sequence length="108" mass="12526">MKGQVHHDQAPVRFPGPDHPSYERHSWCVRGSPDEQPANSASVQQNHLQDRPDIECEFETRILPSHWPRVIRGIAPMGYWLIAVRKTYSRPDRHPGNLARFPNAYESF</sequence>
<protein>
    <submittedName>
        <fullName evidence="2">Uncharacterized protein</fullName>
    </submittedName>
</protein>
<feature type="compositionally biased region" description="Basic and acidic residues" evidence="1">
    <location>
        <begin position="1"/>
        <end position="10"/>
    </location>
</feature>
<organism evidence="2 3">
    <name type="scientific">Klebsormidium nitens</name>
    <name type="common">Green alga</name>
    <name type="synonym">Ulothrix nitens</name>
    <dbReference type="NCBI Taxonomy" id="105231"/>
    <lineage>
        <taxon>Eukaryota</taxon>
        <taxon>Viridiplantae</taxon>
        <taxon>Streptophyta</taxon>
        <taxon>Klebsormidiophyceae</taxon>
        <taxon>Klebsormidiales</taxon>
        <taxon>Klebsormidiaceae</taxon>
        <taxon>Klebsormidium</taxon>
    </lineage>
</organism>
<dbReference type="AlphaFoldDB" id="A0A1Y1IJ04"/>
<evidence type="ECO:0000256" key="1">
    <source>
        <dbReference type="SAM" id="MobiDB-lite"/>
    </source>
</evidence>
<evidence type="ECO:0000313" key="2">
    <source>
        <dbReference type="EMBL" id="GAQ90860.1"/>
    </source>
</evidence>
<reference evidence="2 3" key="1">
    <citation type="journal article" date="2014" name="Nat. Commun.">
        <title>Klebsormidium flaccidum genome reveals primary factors for plant terrestrial adaptation.</title>
        <authorList>
            <person name="Hori K."/>
            <person name="Maruyama F."/>
            <person name="Fujisawa T."/>
            <person name="Togashi T."/>
            <person name="Yamamoto N."/>
            <person name="Seo M."/>
            <person name="Sato S."/>
            <person name="Yamada T."/>
            <person name="Mori H."/>
            <person name="Tajima N."/>
            <person name="Moriyama T."/>
            <person name="Ikeuchi M."/>
            <person name="Watanabe M."/>
            <person name="Wada H."/>
            <person name="Kobayashi K."/>
            <person name="Saito M."/>
            <person name="Masuda T."/>
            <person name="Sasaki-Sekimoto Y."/>
            <person name="Mashiguchi K."/>
            <person name="Awai K."/>
            <person name="Shimojima M."/>
            <person name="Masuda S."/>
            <person name="Iwai M."/>
            <person name="Nobusawa T."/>
            <person name="Narise T."/>
            <person name="Kondo S."/>
            <person name="Saito H."/>
            <person name="Sato R."/>
            <person name="Murakawa M."/>
            <person name="Ihara Y."/>
            <person name="Oshima-Yamada Y."/>
            <person name="Ohtaka K."/>
            <person name="Satoh M."/>
            <person name="Sonobe K."/>
            <person name="Ishii M."/>
            <person name="Ohtani R."/>
            <person name="Kanamori-Sato M."/>
            <person name="Honoki R."/>
            <person name="Miyazaki D."/>
            <person name="Mochizuki H."/>
            <person name="Umetsu J."/>
            <person name="Higashi K."/>
            <person name="Shibata D."/>
            <person name="Kamiya Y."/>
            <person name="Sato N."/>
            <person name="Nakamura Y."/>
            <person name="Tabata S."/>
            <person name="Ida S."/>
            <person name="Kurokawa K."/>
            <person name="Ohta H."/>
        </authorList>
    </citation>
    <scope>NUCLEOTIDE SEQUENCE [LARGE SCALE GENOMIC DNA]</scope>
    <source>
        <strain evidence="2 3">NIES-2285</strain>
    </source>
</reference>
<evidence type="ECO:0000313" key="3">
    <source>
        <dbReference type="Proteomes" id="UP000054558"/>
    </source>
</evidence>
<name>A0A1Y1IJ04_KLENI</name>
<feature type="compositionally biased region" description="Polar residues" evidence="1">
    <location>
        <begin position="37"/>
        <end position="47"/>
    </location>
</feature>
<dbReference type="Proteomes" id="UP000054558">
    <property type="component" value="Unassembled WGS sequence"/>
</dbReference>
<gene>
    <name evidence="2" type="ORF">KFL_006930080</name>
</gene>
<dbReference type="EMBL" id="DF237642">
    <property type="protein sequence ID" value="GAQ90860.1"/>
    <property type="molecule type" value="Genomic_DNA"/>
</dbReference>